<reference evidence="1 2" key="1">
    <citation type="journal article" date="2009" name="PLoS ONE">
        <title>Genome sequence of the versatile fish pathogen Edwardsiella tarda provides insights into its adaptation to broad host ranges and intracellular niches.</title>
        <authorList>
            <person name="Wang Q."/>
            <person name="Yang M."/>
            <person name="Xiao J."/>
            <person name="Wu H."/>
            <person name="Wang X."/>
            <person name="Lv Y."/>
            <person name="Xu L."/>
            <person name="Zheng H."/>
            <person name="Wang S."/>
            <person name="Zhao G."/>
            <person name="Liu Q."/>
            <person name="Zhang Y."/>
        </authorList>
    </citation>
    <scope>NUCLEOTIDE SEQUENCE [LARGE SCALE GENOMIC DNA]</scope>
    <source>
        <strain evidence="2">EIB202 / CCTCC M208068</strain>
    </source>
</reference>
<dbReference type="Proteomes" id="UP000002634">
    <property type="component" value="Chromosome"/>
</dbReference>
<sequence length="37" mass="4243">MAALYFFIPIFLSTISPAIADVLSQYNKQYSRMTPML</sequence>
<gene>
    <name evidence="1" type="ordered locus">ETAE_1734</name>
</gene>
<keyword evidence="2" id="KW-1185">Reference proteome</keyword>
<organism evidence="1 2">
    <name type="scientific">Edwardsiella piscicida</name>
    <dbReference type="NCBI Taxonomy" id="1263550"/>
    <lineage>
        <taxon>Bacteria</taxon>
        <taxon>Pseudomonadati</taxon>
        <taxon>Pseudomonadota</taxon>
        <taxon>Gammaproteobacteria</taxon>
        <taxon>Enterobacterales</taxon>
        <taxon>Hafniaceae</taxon>
        <taxon>Edwardsiella</taxon>
    </lineage>
</organism>
<protein>
    <submittedName>
        <fullName evidence="1">Uncharacterized protein</fullName>
    </submittedName>
</protein>
<dbReference type="AlphaFoldDB" id="A0AAU8P3K1"/>
<dbReference type="KEGG" id="etr:ETAE_1734"/>
<evidence type="ECO:0000313" key="2">
    <source>
        <dbReference type="Proteomes" id="UP000002634"/>
    </source>
</evidence>
<proteinExistence type="predicted"/>
<evidence type="ECO:0000313" key="1">
    <source>
        <dbReference type="EMBL" id="ACY84573.1"/>
    </source>
</evidence>
<dbReference type="EMBL" id="CP001135">
    <property type="protein sequence ID" value="ACY84573.1"/>
    <property type="molecule type" value="Genomic_DNA"/>
</dbReference>
<accession>A0AAU8P3K1</accession>
<name>A0AAU8P3K1_EDWPI</name>